<dbReference type="GeneID" id="80883690"/>
<dbReference type="AlphaFoldDB" id="A0AAD7VQX2"/>
<sequence length="287" mass="30991">MYHHPAPPMPMSPAAKRMRVDGPVPPPHHVQPQTPHGYPAPPQHHMPQMPLGAPNPVPSQMTGGAPGQVPGVPGGVPGQVPPGAPASVQQQQSQSQGPPASVYAAHHNLLLSLDDEDMVGAADELDTVSAREISASRYARHHEWMEQVLGSAYHSDKIIAPGIFATRANAVNVWGTAATLKERIEALEEEVGGVDELYTRNLFELREGKVAVLKQGERRLARLIDRDSTDTGRGLRLVEDAETKIDRIVKEVEERTGVRGGGRDASGVEKVRWDDTIEGPLPQVAQE</sequence>
<reference evidence="3" key="1">
    <citation type="submission" date="2023-03" db="EMBL/GenBank/DDBJ databases">
        <title>Near-Complete genome sequence of Lipomyces tetrasporous NRRL Y-64009, an oleaginous yeast capable of growing on lignocellulosic hydrolysates.</title>
        <authorList>
            <consortium name="Lawrence Berkeley National Laboratory"/>
            <person name="Jagtap S.S."/>
            <person name="Liu J.-J."/>
            <person name="Walukiewicz H.E."/>
            <person name="Pangilinan J."/>
            <person name="Lipzen A."/>
            <person name="Ahrendt S."/>
            <person name="Koriabine M."/>
            <person name="Cobaugh K."/>
            <person name="Salamov A."/>
            <person name="Yoshinaga Y."/>
            <person name="Ng V."/>
            <person name="Daum C."/>
            <person name="Grigoriev I.V."/>
            <person name="Slininger P.J."/>
            <person name="Dien B.S."/>
            <person name="Jin Y.-S."/>
            <person name="Rao C.V."/>
        </authorList>
    </citation>
    <scope>NUCLEOTIDE SEQUENCE</scope>
    <source>
        <strain evidence="3">NRRL Y-64009</strain>
    </source>
</reference>
<feature type="compositionally biased region" description="Pro residues" evidence="1">
    <location>
        <begin position="1"/>
        <end position="11"/>
    </location>
</feature>
<feature type="domain" description="SWI/SNF and RSC complexes subunit Ssr4 C-terminal" evidence="2">
    <location>
        <begin position="113"/>
        <end position="160"/>
    </location>
</feature>
<feature type="region of interest" description="Disordered" evidence="1">
    <location>
        <begin position="1"/>
        <end position="100"/>
    </location>
</feature>
<dbReference type="EMBL" id="JARPMG010000010">
    <property type="protein sequence ID" value="KAJ8098019.1"/>
    <property type="molecule type" value="Genomic_DNA"/>
</dbReference>
<evidence type="ECO:0000256" key="1">
    <source>
        <dbReference type="SAM" id="MobiDB-lite"/>
    </source>
</evidence>
<protein>
    <recommendedName>
        <fullName evidence="2">SWI/SNF and RSC complexes subunit Ssr4 C-terminal domain-containing protein</fullName>
    </recommendedName>
</protein>
<dbReference type="Proteomes" id="UP001217417">
    <property type="component" value="Unassembled WGS sequence"/>
</dbReference>
<dbReference type="Pfam" id="PF20497">
    <property type="entry name" value="SWI-SNF_Ssr4_C"/>
    <property type="match status" value="1"/>
</dbReference>
<feature type="compositionally biased region" description="Low complexity" evidence="1">
    <location>
        <begin position="85"/>
        <end position="100"/>
    </location>
</feature>
<evidence type="ECO:0000259" key="2">
    <source>
        <dbReference type="Pfam" id="PF20497"/>
    </source>
</evidence>
<feature type="compositionally biased region" description="Basic and acidic residues" evidence="1">
    <location>
        <begin position="266"/>
        <end position="275"/>
    </location>
</feature>
<dbReference type="InterPro" id="IPR046464">
    <property type="entry name" value="SWI-SNF_Ssr4_C"/>
</dbReference>
<gene>
    <name evidence="3" type="ORF">POJ06DRAFT_260715</name>
</gene>
<organism evidence="3 4">
    <name type="scientific">Lipomyces tetrasporus</name>
    <dbReference type="NCBI Taxonomy" id="54092"/>
    <lineage>
        <taxon>Eukaryota</taxon>
        <taxon>Fungi</taxon>
        <taxon>Dikarya</taxon>
        <taxon>Ascomycota</taxon>
        <taxon>Saccharomycotina</taxon>
        <taxon>Lipomycetes</taxon>
        <taxon>Lipomycetales</taxon>
        <taxon>Lipomycetaceae</taxon>
        <taxon>Lipomyces</taxon>
    </lineage>
</organism>
<comment type="caution">
    <text evidence="3">The sequence shown here is derived from an EMBL/GenBank/DDBJ whole genome shotgun (WGS) entry which is preliminary data.</text>
</comment>
<evidence type="ECO:0000313" key="4">
    <source>
        <dbReference type="Proteomes" id="UP001217417"/>
    </source>
</evidence>
<name>A0AAD7VQX2_9ASCO</name>
<accession>A0AAD7VQX2</accession>
<dbReference type="RefSeq" id="XP_056041469.1">
    <property type="nucleotide sequence ID" value="XM_056188524.1"/>
</dbReference>
<proteinExistence type="predicted"/>
<keyword evidence="4" id="KW-1185">Reference proteome</keyword>
<feature type="region of interest" description="Disordered" evidence="1">
    <location>
        <begin position="256"/>
        <end position="287"/>
    </location>
</feature>
<evidence type="ECO:0000313" key="3">
    <source>
        <dbReference type="EMBL" id="KAJ8098019.1"/>
    </source>
</evidence>